<gene>
    <name evidence="1" type="ORF">FBZ96_106604</name>
</gene>
<comment type="caution">
    <text evidence="1">The sequence shown here is derived from an EMBL/GenBank/DDBJ whole genome shotgun (WGS) entry which is preliminary data.</text>
</comment>
<organism evidence="1 2">
    <name type="scientific">Bradyrhizobium stylosanthis</name>
    <dbReference type="NCBI Taxonomy" id="1803665"/>
    <lineage>
        <taxon>Bacteria</taxon>
        <taxon>Pseudomonadati</taxon>
        <taxon>Pseudomonadota</taxon>
        <taxon>Alphaproteobacteria</taxon>
        <taxon>Hyphomicrobiales</taxon>
        <taxon>Nitrobacteraceae</taxon>
        <taxon>Bradyrhizobium</taxon>
    </lineage>
</organism>
<proteinExistence type="predicted"/>
<dbReference type="AlphaFoldDB" id="A0A560DKA6"/>
<name>A0A560DKA6_9BRAD</name>
<accession>A0A560DKA6</accession>
<sequence>MVRRIKARVQHTRHVHIHNDLDGAAHYLQEIIKGKLAAGIQDAIFFDCMACATMIAFAFEAYLNFFGAKLVDPWNERQRINDKIKQVYGALKLAPDWHARPFSGVRAMKDLRDIFAHGKPQTIEMDEEVEADYGELDGKRCDLGPEWEKLCTPATVLAAYGDLQAVWKAMLENSGMTMFETMDHGEGGTTYIGDVEPAGE</sequence>
<protein>
    <submittedName>
        <fullName evidence="1">Uncharacterized protein</fullName>
    </submittedName>
</protein>
<evidence type="ECO:0000313" key="2">
    <source>
        <dbReference type="Proteomes" id="UP000319949"/>
    </source>
</evidence>
<evidence type="ECO:0000313" key="1">
    <source>
        <dbReference type="EMBL" id="TWA97545.1"/>
    </source>
</evidence>
<keyword evidence="2" id="KW-1185">Reference proteome</keyword>
<dbReference type="Proteomes" id="UP000319949">
    <property type="component" value="Unassembled WGS sequence"/>
</dbReference>
<reference evidence="1 2" key="1">
    <citation type="submission" date="2019-06" db="EMBL/GenBank/DDBJ databases">
        <title>Genomic Encyclopedia of Type Strains, Phase IV (KMG-V): Genome sequencing to study the core and pangenomes of soil and plant-associated prokaryotes.</title>
        <authorList>
            <person name="Whitman W."/>
        </authorList>
    </citation>
    <scope>NUCLEOTIDE SEQUENCE [LARGE SCALE GENOMIC DNA]</scope>
    <source>
        <strain evidence="1 2">BR 510</strain>
    </source>
</reference>
<dbReference type="EMBL" id="VITK01000006">
    <property type="protein sequence ID" value="TWA97545.1"/>
    <property type="molecule type" value="Genomic_DNA"/>
</dbReference>